<protein>
    <recommendedName>
        <fullName evidence="4">F-box domain-containing protein</fullName>
    </recommendedName>
</protein>
<dbReference type="Proteomes" id="UP000723463">
    <property type="component" value="Unassembled WGS sequence"/>
</dbReference>
<evidence type="ECO:0000313" key="2">
    <source>
        <dbReference type="EMBL" id="KAF9542991.1"/>
    </source>
</evidence>
<feature type="compositionally biased region" description="Low complexity" evidence="1">
    <location>
        <begin position="413"/>
        <end position="434"/>
    </location>
</feature>
<dbReference type="EMBL" id="JAAAXW010000124">
    <property type="protein sequence ID" value="KAF9542991.1"/>
    <property type="molecule type" value="Genomic_DNA"/>
</dbReference>
<proteinExistence type="predicted"/>
<feature type="compositionally biased region" description="Pro residues" evidence="1">
    <location>
        <begin position="565"/>
        <end position="577"/>
    </location>
</feature>
<comment type="caution">
    <text evidence="2">The sequence shown here is derived from an EMBL/GenBank/DDBJ whole genome shotgun (WGS) entry which is preliminary data.</text>
</comment>
<evidence type="ECO:0000256" key="1">
    <source>
        <dbReference type="SAM" id="MobiDB-lite"/>
    </source>
</evidence>
<name>A0A9P6F6Q6_9FUNG</name>
<feature type="compositionally biased region" description="Low complexity" evidence="1">
    <location>
        <begin position="578"/>
        <end position="591"/>
    </location>
</feature>
<feature type="compositionally biased region" description="Basic and acidic residues" evidence="1">
    <location>
        <begin position="435"/>
        <end position="445"/>
    </location>
</feature>
<keyword evidence="3" id="KW-1185">Reference proteome</keyword>
<accession>A0A9P6F6Q6</accession>
<evidence type="ECO:0008006" key="4">
    <source>
        <dbReference type="Google" id="ProtNLM"/>
    </source>
</evidence>
<feature type="region of interest" description="Disordered" evidence="1">
    <location>
        <begin position="413"/>
        <end position="452"/>
    </location>
</feature>
<reference evidence="2" key="1">
    <citation type="journal article" date="2020" name="Fungal Divers.">
        <title>Resolving the Mortierellaceae phylogeny through synthesis of multi-gene phylogenetics and phylogenomics.</title>
        <authorList>
            <person name="Vandepol N."/>
            <person name="Liber J."/>
            <person name="Desiro A."/>
            <person name="Na H."/>
            <person name="Kennedy M."/>
            <person name="Barry K."/>
            <person name="Grigoriev I.V."/>
            <person name="Miller A.N."/>
            <person name="O'Donnell K."/>
            <person name="Stajich J.E."/>
            <person name="Bonito G."/>
        </authorList>
    </citation>
    <scope>NUCLEOTIDE SEQUENCE</scope>
    <source>
        <strain evidence="2">NRRL 2591</strain>
    </source>
</reference>
<feature type="region of interest" description="Disordered" evidence="1">
    <location>
        <begin position="565"/>
        <end position="591"/>
    </location>
</feature>
<feature type="region of interest" description="Disordered" evidence="1">
    <location>
        <begin position="150"/>
        <end position="194"/>
    </location>
</feature>
<sequence length="654" mass="72646">MQTALDLPEIRSTVASHLHSTSPHSLLSCMLVSKTWYDSFHPFRWKTVHLYGVHSVKANVTLRRHAAHVRELGFLGVESLKHFSDIELYSRVRRMRVFGAGEEGRVVWEKLAGLVGAGGGGRLRWLSVEDSVPLPVFLVALGGGYGKRKEDRLRLSEQQQRQQEYESEDSEESEEEDESGQGRQGGESGVGTLPATAVTSTTSVNTTIDSVATTLTPLSSFSSSTTTRSGRERRLDTLVWKRVRIPAANMDHLWRASRGTTNLVLECLTITGMQQAGSTSTTLPTGPTLVLTEHGATYPLRPLITNPPLPSTEIQELRVSWILGLSVEWQLELWIRPCRELRSLVWEAPSFPDPLLLQFVRCIEDGTWAWLTSLEISACVAPFPSDAAIARILSASSSSSFYSSSSSYECSSYPPSPPRSTSSNSSSSSSSYSFDSHRSSNESTRRPHHRQNHVQLHRWERLIFRTAGFGPLAFEALRRHFGTLKTVKWIGYAGSVTNDMARKVLEGCPLLEEFHAPFLWMDDFVGSQGRIEQAGEGQEQEKKDGGVDQGQGTLSYFSAATAGPLPSPPLSPTPTPALIPDQQRQQQQQQLQLKPWPCEGLKSLFISATSPNFFAPPLSKPEEEVVRTRLATMKELTYYCVGSTIFSTNFRHEY</sequence>
<evidence type="ECO:0000313" key="3">
    <source>
        <dbReference type="Proteomes" id="UP000723463"/>
    </source>
</evidence>
<gene>
    <name evidence="2" type="ORF">EC957_001349</name>
</gene>
<feature type="compositionally biased region" description="Acidic residues" evidence="1">
    <location>
        <begin position="165"/>
        <end position="179"/>
    </location>
</feature>
<organism evidence="2 3">
    <name type="scientific">Mortierella hygrophila</name>
    <dbReference type="NCBI Taxonomy" id="979708"/>
    <lineage>
        <taxon>Eukaryota</taxon>
        <taxon>Fungi</taxon>
        <taxon>Fungi incertae sedis</taxon>
        <taxon>Mucoromycota</taxon>
        <taxon>Mortierellomycotina</taxon>
        <taxon>Mortierellomycetes</taxon>
        <taxon>Mortierellales</taxon>
        <taxon>Mortierellaceae</taxon>
        <taxon>Mortierella</taxon>
    </lineage>
</organism>
<dbReference type="AlphaFoldDB" id="A0A9P6F6Q6"/>